<organism evidence="3 4">
    <name type="scientific">Actinomycetospora succinea</name>
    <dbReference type="NCBI Taxonomy" id="663603"/>
    <lineage>
        <taxon>Bacteria</taxon>
        <taxon>Bacillati</taxon>
        <taxon>Actinomycetota</taxon>
        <taxon>Actinomycetes</taxon>
        <taxon>Pseudonocardiales</taxon>
        <taxon>Pseudonocardiaceae</taxon>
        <taxon>Actinomycetospora</taxon>
    </lineage>
</organism>
<dbReference type="GO" id="GO:0009694">
    <property type="term" value="P:jasmonic acid metabolic process"/>
    <property type="evidence" value="ECO:0007669"/>
    <property type="project" value="TreeGrafter"/>
</dbReference>
<dbReference type="InterPro" id="IPR029058">
    <property type="entry name" value="AB_hydrolase_fold"/>
</dbReference>
<dbReference type="Proteomes" id="UP000295705">
    <property type="component" value="Unassembled WGS sequence"/>
</dbReference>
<keyword evidence="4" id="KW-1185">Reference proteome</keyword>
<proteinExistence type="predicted"/>
<protein>
    <submittedName>
        <fullName evidence="3">Alpha/beta hydrolase family protein</fullName>
    </submittedName>
</protein>
<dbReference type="Pfam" id="PF12697">
    <property type="entry name" value="Abhydrolase_6"/>
    <property type="match status" value="1"/>
</dbReference>
<evidence type="ECO:0000259" key="2">
    <source>
        <dbReference type="Pfam" id="PF12697"/>
    </source>
</evidence>
<dbReference type="SUPFAM" id="SSF53474">
    <property type="entry name" value="alpha/beta-Hydrolases"/>
    <property type="match status" value="1"/>
</dbReference>
<accession>A0A4V3DB85</accession>
<dbReference type="GO" id="GO:0080032">
    <property type="term" value="F:methyl jasmonate esterase activity"/>
    <property type="evidence" value="ECO:0007669"/>
    <property type="project" value="TreeGrafter"/>
</dbReference>
<comment type="caution">
    <text evidence="3">The sequence shown here is derived from an EMBL/GenBank/DDBJ whole genome shotgun (WGS) entry which is preliminary data.</text>
</comment>
<reference evidence="3 4" key="1">
    <citation type="submission" date="2019-03" db="EMBL/GenBank/DDBJ databases">
        <title>Genomic Encyclopedia of Type Strains, Phase IV (KMG-IV): sequencing the most valuable type-strain genomes for metagenomic binning, comparative biology and taxonomic classification.</title>
        <authorList>
            <person name="Goeker M."/>
        </authorList>
    </citation>
    <scope>NUCLEOTIDE SEQUENCE [LARGE SCALE GENOMIC DNA]</scope>
    <source>
        <strain evidence="3 4">DSM 45775</strain>
    </source>
</reference>
<dbReference type="GO" id="GO:0009696">
    <property type="term" value="P:salicylic acid metabolic process"/>
    <property type="evidence" value="ECO:0007669"/>
    <property type="project" value="TreeGrafter"/>
</dbReference>
<dbReference type="GO" id="GO:0080031">
    <property type="term" value="F:methyl salicylate esterase activity"/>
    <property type="evidence" value="ECO:0007669"/>
    <property type="project" value="TreeGrafter"/>
</dbReference>
<evidence type="ECO:0000313" key="3">
    <source>
        <dbReference type="EMBL" id="TDQ65628.1"/>
    </source>
</evidence>
<dbReference type="Gene3D" id="3.40.50.1820">
    <property type="entry name" value="alpha/beta hydrolase"/>
    <property type="match status" value="1"/>
</dbReference>
<dbReference type="PANTHER" id="PTHR10992">
    <property type="entry name" value="METHYLESTERASE FAMILY MEMBER"/>
    <property type="match status" value="1"/>
</dbReference>
<dbReference type="InterPro" id="IPR000073">
    <property type="entry name" value="AB_hydrolase_1"/>
</dbReference>
<name>A0A4V3DB85_9PSEU</name>
<gene>
    <name evidence="3" type="ORF">EV188_101880</name>
</gene>
<sequence length="236" mass="25675">MSSTYGSRAATIDAMTTFVLVPGMCHGGWCFDDLAAELRAAGHTVNALTLTSVGDPDTPPDPAVDLETHVADVVRALDAADGPVVLAGHSYGGLPMTVAADRRPETVDALVYLDAFVPRDGETARTMTDDHERAWYGEGRATGLVPKLPFFDARATDHPLATLEQPAVLAHGLERHRKRVYLYAKDWGALTSPFVDTLARLRDDPAWSVHELDAAHNLMRDVPEQLRDLLLDAARR</sequence>
<dbReference type="PANTHER" id="PTHR10992:SF1083">
    <property type="entry name" value="METHYLESTERASE 1"/>
    <property type="match status" value="1"/>
</dbReference>
<dbReference type="GO" id="GO:0080030">
    <property type="term" value="F:methyl indole-3-acetate esterase activity"/>
    <property type="evidence" value="ECO:0007669"/>
    <property type="project" value="TreeGrafter"/>
</dbReference>
<keyword evidence="1 3" id="KW-0378">Hydrolase</keyword>
<dbReference type="InterPro" id="IPR045889">
    <property type="entry name" value="MES/HNL"/>
</dbReference>
<dbReference type="EMBL" id="SNYO01000001">
    <property type="protein sequence ID" value="TDQ65628.1"/>
    <property type="molecule type" value="Genomic_DNA"/>
</dbReference>
<dbReference type="AlphaFoldDB" id="A0A4V3DB85"/>
<evidence type="ECO:0000313" key="4">
    <source>
        <dbReference type="Proteomes" id="UP000295705"/>
    </source>
</evidence>
<feature type="domain" description="AB hydrolase-1" evidence="2">
    <location>
        <begin position="18"/>
        <end position="224"/>
    </location>
</feature>
<evidence type="ECO:0000256" key="1">
    <source>
        <dbReference type="ARBA" id="ARBA00022801"/>
    </source>
</evidence>